<dbReference type="InterPro" id="IPR007110">
    <property type="entry name" value="Ig-like_dom"/>
</dbReference>
<dbReference type="Proteomes" id="UP000619137">
    <property type="component" value="Unassembled WGS sequence"/>
</dbReference>
<dbReference type="InterPro" id="IPR013783">
    <property type="entry name" value="Ig-like_fold"/>
</dbReference>
<keyword evidence="5" id="KW-1133">Transmembrane helix</keyword>
<keyword evidence="5" id="KW-0472">Membrane</keyword>
<dbReference type="Pfam" id="PF07686">
    <property type="entry name" value="V-set"/>
    <property type="match status" value="1"/>
</dbReference>
<dbReference type="FunFam" id="2.60.40.10:FF:000295">
    <property type="entry name" value="Tyrosine-protein phosphatase non-receptor type substrate 1"/>
    <property type="match status" value="1"/>
</dbReference>
<protein>
    <submittedName>
        <fullName evidence="7">SHPS1 phosphatase</fullName>
    </submittedName>
</protein>
<evidence type="ECO:0000256" key="5">
    <source>
        <dbReference type="SAM" id="Phobius"/>
    </source>
</evidence>
<keyword evidence="8" id="KW-1185">Reference proteome</keyword>
<gene>
    <name evidence="7" type="primary">Sirpa_2</name>
    <name evidence="7" type="ORF">SULDAC_R12362</name>
</gene>
<keyword evidence="2" id="KW-1015">Disulfide bond</keyword>
<dbReference type="InterPro" id="IPR013106">
    <property type="entry name" value="Ig_V-set"/>
</dbReference>
<evidence type="ECO:0000259" key="6">
    <source>
        <dbReference type="PROSITE" id="PS50835"/>
    </source>
</evidence>
<feature type="transmembrane region" description="Helical" evidence="5">
    <location>
        <begin position="122"/>
        <end position="142"/>
    </location>
</feature>
<feature type="domain" description="Ig-like" evidence="6">
    <location>
        <begin position="21"/>
        <end position="90"/>
    </location>
</feature>
<feature type="non-terminal residue" evidence="7">
    <location>
        <position position="1"/>
    </location>
</feature>
<reference evidence="7" key="1">
    <citation type="submission" date="2019-10" db="EMBL/GenBank/DDBJ databases">
        <title>Bird 10,000 Genomes (B10K) Project - Family phase.</title>
        <authorList>
            <person name="Zhang G."/>
        </authorList>
    </citation>
    <scope>NUCLEOTIDE SEQUENCE</scope>
    <source>
        <strain evidence="7">B10K-DU-002-49</strain>
        <tissue evidence="7">Muscle</tissue>
    </source>
</reference>
<sequence>AQVGRDFEVHQPQDKVLVTVGETLNLNCTVSKSDYPGPVAWLKGWGSGNKTVYAQKGSFPRVTRVVNESNTDFSVRIRDIRPEDTGTYYCVKFHRSVHGDEVFRHGKGTVVSLHGSALVPSMAAAAVVLCFLLGLFIALCMYKRKHRGKAESQCLARPAAMSSFSRIPLRCSVGSPSTPSKVLDAGTSHLPSQQSIKEDNDIHYADLQPLPVAPQHNRSPSATCSEYASIRVAAK</sequence>
<evidence type="ECO:0000313" key="8">
    <source>
        <dbReference type="Proteomes" id="UP000619137"/>
    </source>
</evidence>
<evidence type="ECO:0000256" key="3">
    <source>
        <dbReference type="ARBA" id="ARBA00023180"/>
    </source>
</evidence>
<dbReference type="SMART" id="SM00409">
    <property type="entry name" value="IG"/>
    <property type="match status" value="1"/>
</dbReference>
<proteinExistence type="predicted"/>
<dbReference type="PANTHER" id="PTHR19971">
    <property type="entry name" value="SIGNAL-REGULATORY PROTEIN BETA"/>
    <property type="match status" value="1"/>
</dbReference>
<dbReference type="SUPFAM" id="SSF48726">
    <property type="entry name" value="Immunoglobulin"/>
    <property type="match status" value="1"/>
</dbReference>
<evidence type="ECO:0000313" key="7">
    <source>
        <dbReference type="EMBL" id="NWI28730.1"/>
    </source>
</evidence>
<evidence type="ECO:0000256" key="4">
    <source>
        <dbReference type="ARBA" id="ARBA00023319"/>
    </source>
</evidence>
<dbReference type="Gene3D" id="2.60.40.10">
    <property type="entry name" value="Immunoglobulins"/>
    <property type="match status" value="1"/>
</dbReference>
<evidence type="ECO:0000256" key="1">
    <source>
        <dbReference type="ARBA" id="ARBA00022729"/>
    </source>
</evidence>
<dbReference type="InterPro" id="IPR036179">
    <property type="entry name" value="Ig-like_dom_sf"/>
</dbReference>
<dbReference type="EMBL" id="WEKW01016517">
    <property type="protein sequence ID" value="NWI28730.1"/>
    <property type="molecule type" value="Genomic_DNA"/>
</dbReference>
<dbReference type="InterPro" id="IPR003599">
    <property type="entry name" value="Ig_sub"/>
</dbReference>
<keyword evidence="4" id="KW-0393">Immunoglobulin domain</keyword>
<feature type="non-terminal residue" evidence="7">
    <location>
        <position position="235"/>
    </location>
</feature>
<comment type="caution">
    <text evidence="7">The sequence shown here is derived from an EMBL/GenBank/DDBJ whole genome shotgun (WGS) entry which is preliminary data.</text>
</comment>
<dbReference type="PROSITE" id="PS50835">
    <property type="entry name" value="IG_LIKE"/>
    <property type="match status" value="1"/>
</dbReference>
<name>A0A851A7S1_SULDA</name>
<keyword evidence="3" id="KW-0325">Glycoprotein</keyword>
<dbReference type="AlphaFoldDB" id="A0A851A7S1"/>
<accession>A0A851A7S1</accession>
<dbReference type="InterPro" id="IPR051755">
    <property type="entry name" value="Ig-like_CS_Receptor"/>
</dbReference>
<evidence type="ECO:0000256" key="2">
    <source>
        <dbReference type="ARBA" id="ARBA00023157"/>
    </source>
</evidence>
<organism evidence="7 8">
    <name type="scientific">Sula dactylatra</name>
    <name type="common">Masked booby</name>
    <dbReference type="NCBI Taxonomy" id="56068"/>
    <lineage>
        <taxon>Eukaryota</taxon>
        <taxon>Metazoa</taxon>
        <taxon>Chordata</taxon>
        <taxon>Craniata</taxon>
        <taxon>Vertebrata</taxon>
        <taxon>Euteleostomi</taxon>
        <taxon>Archelosauria</taxon>
        <taxon>Archosauria</taxon>
        <taxon>Dinosauria</taxon>
        <taxon>Saurischia</taxon>
        <taxon>Theropoda</taxon>
        <taxon>Coelurosauria</taxon>
        <taxon>Aves</taxon>
        <taxon>Neognathae</taxon>
        <taxon>Neoaves</taxon>
        <taxon>Aequornithes</taxon>
        <taxon>Suliformes</taxon>
        <taxon>Sulidae</taxon>
        <taxon>Sula</taxon>
    </lineage>
</organism>
<keyword evidence="5" id="KW-0812">Transmembrane</keyword>
<dbReference type="SMART" id="SM00406">
    <property type="entry name" value="IGv"/>
    <property type="match status" value="1"/>
</dbReference>
<keyword evidence="1" id="KW-0732">Signal</keyword>